<reference evidence="2 3" key="1">
    <citation type="journal article" date="2018" name="Syst. Appl. Microbiol.">
        <title>Pectobacterium zantedeschiae sp. nov. a new species of a soft rot pathogen isolated from Calla lily (Zantedeschia spp.).</title>
        <authorList>
            <person name="Waleron M."/>
            <person name="Misztak A."/>
            <person name="Waleron M."/>
            <person name="Franczuk M."/>
            <person name="Jonca J."/>
            <person name="Wielgomas B."/>
            <person name="Mikicinski A."/>
            <person name="Popovic T."/>
            <person name="Waleron K."/>
        </authorList>
    </citation>
    <scope>NUCLEOTIDE SEQUENCE [LARGE SCALE GENOMIC DNA]</scope>
    <source>
        <strain evidence="2 3">9M</strain>
    </source>
</reference>
<dbReference type="Proteomes" id="UP001138460">
    <property type="component" value="Unassembled WGS sequence"/>
</dbReference>
<dbReference type="EMBL" id="NWTM01000001">
    <property type="protein sequence ID" value="RYC43625.1"/>
    <property type="molecule type" value="Genomic_DNA"/>
</dbReference>
<evidence type="ECO:0000313" key="2">
    <source>
        <dbReference type="EMBL" id="RYC43625.1"/>
    </source>
</evidence>
<comment type="caution">
    <text evidence="2">The sequence shown here is derived from an EMBL/GenBank/DDBJ whole genome shotgun (WGS) entry which is preliminary data.</text>
</comment>
<dbReference type="Gene3D" id="3.30.460.10">
    <property type="entry name" value="Beta Polymerase, domain 2"/>
    <property type="match status" value="1"/>
</dbReference>
<dbReference type="CDD" id="cd05403">
    <property type="entry name" value="NT_KNTase_like"/>
    <property type="match status" value="1"/>
</dbReference>
<evidence type="ECO:0000313" key="3">
    <source>
        <dbReference type="Proteomes" id="UP001138460"/>
    </source>
</evidence>
<dbReference type="AlphaFoldDB" id="A0A9X8JGZ7"/>
<dbReference type="GO" id="GO:0016779">
    <property type="term" value="F:nucleotidyltransferase activity"/>
    <property type="evidence" value="ECO:0007669"/>
    <property type="project" value="InterPro"/>
</dbReference>
<name>A0A9X8JGZ7_9GAMM</name>
<dbReference type="OrthoDB" id="9866660at2"/>
<protein>
    <submittedName>
        <fullName evidence="2">Nucleotidyltransferase domain-containing protein</fullName>
    </submittedName>
</protein>
<dbReference type="Pfam" id="PF01909">
    <property type="entry name" value="NTP_transf_2"/>
    <property type="match status" value="1"/>
</dbReference>
<organism evidence="2 3">
    <name type="scientific">Pectobacterium zantedeschiae</name>
    <dbReference type="NCBI Taxonomy" id="2034769"/>
    <lineage>
        <taxon>Bacteria</taxon>
        <taxon>Pseudomonadati</taxon>
        <taxon>Pseudomonadota</taxon>
        <taxon>Gammaproteobacteria</taxon>
        <taxon>Enterobacterales</taxon>
        <taxon>Pectobacteriaceae</taxon>
        <taxon>Pectobacterium</taxon>
    </lineage>
</organism>
<gene>
    <name evidence="2" type="ORF">CLR69_00775</name>
</gene>
<keyword evidence="3" id="KW-1185">Reference proteome</keyword>
<evidence type="ECO:0000259" key="1">
    <source>
        <dbReference type="Pfam" id="PF01909"/>
    </source>
</evidence>
<proteinExistence type="predicted"/>
<sequence>MQGYLNKRILLENLEKYLKKRSVLLAEVVEKIKANVKCNVAYLGGSIVYGINNIYSDIDILAVVDDSYSHLPAQLTQFEIKGVRVDCRTISTSKLKSVIDNIQKKADIIADNKNPFRIGLRNDEHEALDRISNGICLHGNEFKYKNYDDSLPLILTFDRINDFFGIYQDAVGALLSGHRYYAYTRINECAAKLVDIFLSSKNYINPSVKSRVLVLERFYPDDSITLWYKSILENISILKTSDDEMRNHLRKMNSMIIDLQLEKLKMIEGYHG</sequence>
<accession>A0A9X8JGZ7</accession>
<dbReference type="SUPFAM" id="SSF81301">
    <property type="entry name" value="Nucleotidyltransferase"/>
    <property type="match status" value="1"/>
</dbReference>
<dbReference type="InterPro" id="IPR043519">
    <property type="entry name" value="NT_sf"/>
</dbReference>
<dbReference type="RefSeq" id="WP_129705224.1">
    <property type="nucleotide sequence ID" value="NZ_CP139172.1"/>
</dbReference>
<dbReference type="InterPro" id="IPR002934">
    <property type="entry name" value="Polymerase_NTP_transf_dom"/>
</dbReference>
<feature type="domain" description="Polymerase nucleotidyl transferase" evidence="1">
    <location>
        <begin position="27"/>
        <end position="106"/>
    </location>
</feature>